<evidence type="ECO:0000313" key="5">
    <source>
        <dbReference type="EMBL" id="OJJ32332.1"/>
    </source>
</evidence>
<organism evidence="5 6">
    <name type="scientific">Aspergillus wentii DTO 134E9</name>
    <dbReference type="NCBI Taxonomy" id="1073089"/>
    <lineage>
        <taxon>Eukaryota</taxon>
        <taxon>Fungi</taxon>
        <taxon>Dikarya</taxon>
        <taxon>Ascomycota</taxon>
        <taxon>Pezizomycotina</taxon>
        <taxon>Eurotiomycetes</taxon>
        <taxon>Eurotiomycetidae</taxon>
        <taxon>Eurotiales</taxon>
        <taxon>Aspergillaceae</taxon>
        <taxon>Aspergillus</taxon>
        <taxon>Aspergillus subgen. Cremei</taxon>
    </lineage>
</organism>
<sequence length="687" mass="77529">MPRQALVLDGLWYCLCPSFSLTAINRPGVSFIRRKRSSVPPTSARWISASPQRCHNNNLTRAGNGGKTQNETAENLESETGEQASHQLNEDQHPRQDADTSRNTGSSTEGQFARHSPGVPKHIEKIPTASLEVRLQDLVAKTPKVMSATQILRTLIRDRHVRPEVRHYRALILANTDAERGSPEVVRELLAEMEANGIPADSGTLHSALQALAVHPDYLLRQEIVRTLRDRWVPLSPAGWHWVVAGLLREQQFELAIDHIAHMERQGIMAENWLHSLLIYSLCDVGEFDEVLRLIRSRTSQGHDMTLDLWSYVLKVASEAIHHETTIYAWRQMVELGYLRPSYAICSSVLTVASRTGDVGLAASVACFLTEHGDPLKLEDYEKMVDAHVTRGNLFSAFEVLCTMHESGIALEESSTRSILAFMLQEKKNPRNAWEMLKQLKTMKHNIPLGCAKVIIELCERNALYDPFAVDDGVRLYKELYALCPGGADVSVYNSLINMCRRAKDREAGMFIVKEMASLGVVPNARTFEHLTIMCLEAGNFRSAYLYFHDLLEREFTPGEDAQAEIRDLCSGSSDSYAIQLRYHSQIRGEAVRCVDESGSASGPMPLIKKIPSDAPEEYSNRDQNFKRRAPHRIVSKEERRAETKELRKKKRRREAIARAQEEEGWLEYEPGGLVPQDELSAKLKED</sequence>
<evidence type="ECO:0000259" key="4">
    <source>
        <dbReference type="Pfam" id="PF23276"/>
    </source>
</evidence>
<dbReference type="STRING" id="1073089.A0A1L9RBN1"/>
<keyword evidence="1" id="KW-0677">Repeat</keyword>
<feature type="region of interest" description="Disordered" evidence="3">
    <location>
        <begin position="667"/>
        <end position="687"/>
    </location>
</feature>
<dbReference type="GeneID" id="63753832"/>
<feature type="compositionally biased region" description="Basic and acidic residues" evidence="3">
    <location>
        <begin position="635"/>
        <end position="646"/>
    </location>
</feature>
<gene>
    <name evidence="5" type="ORF">ASPWEDRAFT_53968</name>
</gene>
<dbReference type="InterPro" id="IPR011990">
    <property type="entry name" value="TPR-like_helical_dom_sf"/>
</dbReference>
<dbReference type="NCBIfam" id="TIGR00756">
    <property type="entry name" value="PPR"/>
    <property type="match status" value="1"/>
</dbReference>
<feature type="compositionally biased region" description="Polar residues" evidence="3">
    <location>
        <begin position="49"/>
        <end position="73"/>
    </location>
</feature>
<dbReference type="Gene3D" id="1.25.40.10">
    <property type="entry name" value="Tetratricopeptide repeat domain"/>
    <property type="match status" value="3"/>
</dbReference>
<keyword evidence="6" id="KW-1185">Reference proteome</keyword>
<evidence type="ECO:0000256" key="1">
    <source>
        <dbReference type="ARBA" id="ARBA00022737"/>
    </source>
</evidence>
<evidence type="ECO:0000256" key="3">
    <source>
        <dbReference type="SAM" id="MobiDB-lite"/>
    </source>
</evidence>
<dbReference type="Proteomes" id="UP000184383">
    <property type="component" value="Unassembled WGS sequence"/>
</dbReference>
<dbReference type="AlphaFoldDB" id="A0A1L9RBN1"/>
<feature type="region of interest" description="Disordered" evidence="3">
    <location>
        <begin position="603"/>
        <end position="655"/>
    </location>
</feature>
<dbReference type="Pfam" id="PF13812">
    <property type="entry name" value="PPR_3"/>
    <property type="match status" value="1"/>
</dbReference>
<dbReference type="InterPro" id="IPR057027">
    <property type="entry name" value="TPR_mt"/>
</dbReference>
<dbReference type="PROSITE" id="PS51375">
    <property type="entry name" value="PPR"/>
    <property type="match status" value="1"/>
</dbReference>
<dbReference type="PANTHER" id="PTHR47936:SF3">
    <property type="entry name" value="PENTACOTRIPEPTIDE-REPEAT REGION OF PRORP DOMAIN-CONTAINING PROTEIN"/>
    <property type="match status" value="1"/>
</dbReference>
<feature type="compositionally biased region" description="Polar residues" evidence="3">
    <location>
        <begin position="101"/>
        <end position="110"/>
    </location>
</feature>
<dbReference type="EMBL" id="KV878215">
    <property type="protein sequence ID" value="OJJ32332.1"/>
    <property type="molecule type" value="Genomic_DNA"/>
</dbReference>
<dbReference type="Pfam" id="PF23276">
    <property type="entry name" value="TPR_24"/>
    <property type="match status" value="1"/>
</dbReference>
<protein>
    <recommendedName>
        <fullName evidence="4">Pentatricopeptide repeat-containing protein-mitochondrial domain-containing protein</fullName>
    </recommendedName>
</protein>
<dbReference type="PANTHER" id="PTHR47936">
    <property type="entry name" value="PPR_LONG DOMAIN-CONTAINING PROTEIN"/>
    <property type="match status" value="1"/>
</dbReference>
<reference evidence="6" key="1">
    <citation type="journal article" date="2017" name="Genome Biol.">
        <title>Comparative genomics reveals high biological diversity and specific adaptations in the industrially and medically important fungal genus Aspergillus.</title>
        <authorList>
            <person name="de Vries R.P."/>
            <person name="Riley R."/>
            <person name="Wiebenga A."/>
            <person name="Aguilar-Osorio G."/>
            <person name="Amillis S."/>
            <person name="Uchima C.A."/>
            <person name="Anderluh G."/>
            <person name="Asadollahi M."/>
            <person name="Askin M."/>
            <person name="Barry K."/>
            <person name="Battaglia E."/>
            <person name="Bayram O."/>
            <person name="Benocci T."/>
            <person name="Braus-Stromeyer S.A."/>
            <person name="Caldana C."/>
            <person name="Canovas D."/>
            <person name="Cerqueira G.C."/>
            <person name="Chen F."/>
            <person name="Chen W."/>
            <person name="Choi C."/>
            <person name="Clum A."/>
            <person name="Dos Santos R.A."/>
            <person name="Damasio A.R."/>
            <person name="Diallinas G."/>
            <person name="Emri T."/>
            <person name="Fekete E."/>
            <person name="Flipphi M."/>
            <person name="Freyberg S."/>
            <person name="Gallo A."/>
            <person name="Gournas C."/>
            <person name="Habgood R."/>
            <person name="Hainaut M."/>
            <person name="Harispe M.L."/>
            <person name="Henrissat B."/>
            <person name="Hilden K.S."/>
            <person name="Hope R."/>
            <person name="Hossain A."/>
            <person name="Karabika E."/>
            <person name="Karaffa L."/>
            <person name="Karanyi Z."/>
            <person name="Krasevec N."/>
            <person name="Kuo A."/>
            <person name="Kusch H."/>
            <person name="LaButti K."/>
            <person name="Lagendijk E.L."/>
            <person name="Lapidus A."/>
            <person name="Levasseur A."/>
            <person name="Lindquist E."/>
            <person name="Lipzen A."/>
            <person name="Logrieco A.F."/>
            <person name="MacCabe A."/>
            <person name="Maekelae M.R."/>
            <person name="Malavazi I."/>
            <person name="Melin P."/>
            <person name="Meyer V."/>
            <person name="Mielnichuk N."/>
            <person name="Miskei M."/>
            <person name="Molnar A.P."/>
            <person name="Mule G."/>
            <person name="Ngan C.Y."/>
            <person name="Orejas M."/>
            <person name="Orosz E."/>
            <person name="Ouedraogo J.P."/>
            <person name="Overkamp K.M."/>
            <person name="Park H.-S."/>
            <person name="Perrone G."/>
            <person name="Piumi F."/>
            <person name="Punt P.J."/>
            <person name="Ram A.F."/>
            <person name="Ramon A."/>
            <person name="Rauscher S."/>
            <person name="Record E."/>
            <person name="Riano-Pachon D.M."/>
            <person name="Robert V."/>
            <person name="Roehrig J."/>
            <person name="Ruller R."/>
            <person name="Salamov A."/>
            <person name="Salih N.S."/>
            <person name="Samson R.A."/>
            <person name="Sandor E."/>
            <person name="Sanguinetti M."/>
            <person name="Schuetze T."/>
            <person name="Sepcic K."/>
            <person name="Shelest E."/>
            <person name="Sherlock G."/>
            <person name="Sophianopoulou V."/>
            <person name="Squina F.M."/>
            <person name="Sun H."/>
            <person name="Susca A."/>
            <person name="Todd R.B."/>
            <person name="Tsang A."/>
            <person name="Unkles S.E."/>
            <person name="van de Wiele N."/>
            <person name="van Rossen-Uffink D."/>
            <person name="Oliveira J.V."/>
            <person name="Vesth T.C."/>
            <person name="Visser J."/>
            <person name="Yu J.-H."/>
            <person name="Zhou M."/>
            <person name="Andersen M.R."/>
            <person name="Archer D.B."/>
            <person name="Baker S.E."/>
            <person name="Benoit I."/>
            <person name="Brakhage A.A."/>
            <person name="Braus G.H."/>
            <person name="Fischer R."/>
            <person name="Frisvad J.C."/>
            <person name="Goldman G.H."/>
            <person name="Houbraken J."/>
            <person name="Oakley B."/>
            <person name="Pocsi I."/>
            <person name="Scazzocchio C."/>
            <person name="Seiboth B."/>
            <person name="vanKuyk P.A."/>
            <person name="Wortman J."/>
            <person name="Dyer P.S."/>
            <person name="Grigoriev I.V."/>
        </authorList>
    </citation>
    <scope>NUCLEOTIDE SEQUENCE [LARGE SCALE GENOMIC DNA]</scope>
    <source>
        <strain evidence="6">DTO 134E9</strain>
    </source>
</reference>
<feature type="repeat" description="PPR" evidence="2">
    <location>
        <begin position="489"/>
        <end position="523"/>
    </location>
</feature>
<dbReference type="InterPro" id="IPR002885">
    <property type="entry name" value="PPR_rpt"/>
</dbReference>
<dbReference type="RefSeq" id="XP_040686009.1">
    <property type="nucleotide sequence ID" value="XM_040837984.1"/>
</dbReference>
<feature type="compositionally biased region" description="Basic and acidic residues" evidence="3">
    <location>
        <begin position="88"/>
        <end position="100"/>
    </location>
</feature>
<name>A0A1L9RBN1_ASPWE</name>
<accession>A0A1L9RBN1</accession>
<feature type="region of interest" description="Disordered" evidence="3">
    <location>
        <begin position="35"/>
        <end position="121"/>
    </location>
</feature>
<feature type="domain" description="Pentatricopeptide repeat-containing protein-mitochondrial" evidence="4">
    <location>
        <begin position="345"/>
        <end position="462"/>
    </location>
</feature>
<evidence type="ECO:0000313" key="6">
    <source>
        <dbReference type="Proteomes" id="UP000184383"/>
    </source>
</evidence>
<proteinExistence type="predicted"/>
<dbReference type="VEuPathDB" id="FungiDB:ASPWEDRAFT_53968"/>
<evidence type="ECO:0000256" key="2">
    <source>
        <dbReference type="PROSITE-ProRule" id="PRU00708"/>
    </source>
</evidence>
<dbReference type="OrthoDB" id="747253at2759"/>